<protein>
    <submittedName>
        <fullName evidence="1">Uncharacterized protein</fullName>
    </submittedName>
</protein>
<proteinExistence type="predicted"/>
<sequence>MHKCLHLSGRHLAGDDTFCLELCPELPFLSTGRLKAVLSR</sequence>
<keyword evidence="1" id="KW-0614">Plasmid</keyword>
<reference evidence="1 2" key="1">
    <citation type="submission" date="2017-07" db="EMBL/GenBank/DDBJ databases">
        <title>Phylogenetic study on the rhizospheric bacterium Ochrobactrum sp. A44.</title>
        <authorList>
            <person name="Krzyzanowska D.M."/>
            <person name="Ossowicki A."/>
            <person name="Rajewska M."/>
            <person name="Maciag T."/>
            <person name="Kaczynski Z."/>
            <person name="Czerwicka M."/>
            <person name="Jafra S."/>
        </authorList>
    </citation>
    <scope>NUCLEOTIDE SEQUENCE [LARGE SCALE GENOMIC DNA]</scope>
    <source>
        <strain evidence="1 2">A44</strain>
        <plasmid evidence="1 2">unnamed1</plasmid>
    </source>
</reference>
<evidence type="ECO:0000313" key="2">
    <source>
        <dbReference type="Proteomes" id="UP000215256"/>
    </source>
</evidence>
<evidence type="ECO:0000313" key="1">
    <source>
        <dbReference type="EMBL" id="ASV88152.1"/>
    </source>
</evidence>
<accession>A0A248UNG5</accession>
<dbReference type="AlphaFoldDB" id="A0A248UNG5"/>
<dbReference type="KEGG" id="och:CES85_3368"/>
<geneLocation type="plasmid" evidence="1 2">
    <name>unnamed1</name>
</geneLocation>
<organism evidence="1 2">
    <name type="scientific">Ochrobactrum quorumnocens</name>
    <dbReference type="NCBI Taxonomy" id="271865"/>
    <lineage>
        <taxon>Bacteria</taxon>
        <taxon>Pseudomonadati</taxon>
        <taxon>Pseudomonadota</taxon>
        <taxon>Alphaproteobacteria</taxon>
        <taxon>Hyphomicrobiales</taxon>
        <taxon>Brucellaceae</taxon>
        <taxon>Brucella/Ochrobactrum group</taxon>
        <taxon>Ochrobactrum</taxon>
    </lineage>
</organism>
<gene>
    <name evidence="1" type="ORF">CES85_3368</name>
</gene>
<name>A0A248UNG5_9HYPH</name>
<dbReference type="EMBL" id="CP022605">
    <property type="protein sequence ID" value="ASV88152.1"/>
    <property type="molecule type" value="Genomic_DNA"/>
</dbReference>
<dbReference type="Proteomes" id="UP000215256">
    <property type="component" value="Plasmid unnamed1"/>
</dbReference>